<comment type="caution">
    <text evidence="1">The sequence shown here is derived from an EMBL/GenBank/DDBJ whole genome shotgun (WGS) entry which is preliminary data.</text>
</comment>
<evidence type="ECO:0000313" key="1">
    <source>
        <dbReference type="EMBL" id="KAG2251743.1"/>
    </source>
</evidence>
<organism evidence="1 2">
    <name type="scientific">Brassica carinata</name>
    <name type="common">Ethiopian mustard</name>
    <name type="synonym">Abyssinian cabbage</name>
    <dbReference type="NCBI Taxonomy" id="52824"/>
    <lineage>
        <taxon>Eukaryota</taxon>
        <taxon>Viridiplantae</taxon>
        <taxon>Streptophyta</taxon>
        <taxon>Embryophyta</taxon>
        <taxon>Tracheophyta</taxon>
        <taxon>Spermatophyta</taxon>
        <taxon>Magnoliopsida</taxon>
        <taxon>eudicotyledons</taxon>
        <taxon>Gunneridae</taxon>
        <taxon>Pentapetalae</taxon>
        <taxon>rosids</taxon>
        <taxon>malvids</taxon>
        <taxon>Brassicales</taxon>
        <taxon>Brassicaceae</taxon>
        <taxon>Brassiceae</taxon>
        <taxon>Brassica</taxon>
    </lineage>
</organism>
<accession>A0A8X7PIP1</accession>
<keyword evidence="2" id="KW-1185">Reference proteome</keyword>
<dbReference type="AlphaFoldDB" id="A0A8X7PIP1"/>
<evidence type="ECO:0000313" key="2">
    <source>
        <dbReference type="Proteomes" id="UP000886595"/>
    </source>
</evidence>
<gene>
    <name evidence="1" type="ORF">Bca52824_081879</name>
</gene>
<sequence>MECQLGRVKGKVGDQDECINELEVLDAALRAQLKETQDSLVRSKETAMIREVELRKHLGDAPRESCKRRDHLHLELKSHAENIWQVNISKMKDMCEVERRVL</sequence>
<protein>
    <submittedName>
        <fullName evidence="1">Uncharacterized protein</fullName>
    </submittedName>
</protein>
<proteinExistence type="predicted"/>
<dbReference type="Proteomes" id="UP000886595">
    <property type="component" value="Unassembled WGS sequence"/>
</dbReference>
<dbReference type="EMBL" id="JAAMPC010000016">
    <property type="protein sequence ID" value="KAG2251743.1"/>
    <property type="molecule type" value="Genomic_DNA"/>
</dbReference>
<reference evidence="1 2" key="1">
    <citation type="submission" date="2020-02" db="EMBL/GenBank/DDBJ databases">
        <authorList>
            <person name="Ma Q."/>
            <person name="Huang Y."/>
            <person name="Song X."/>
            <person name="Pei D."/>
        </authorList>
    </citation>
    <scope>NUCLEOTIDE SEQUENCE [LARGE SCALE GENOMIC DNA]</scope>
    <source>
        <strain evidence="1">Sxm20200214</strain>
        <tissue evidence="1">Leaf</tissue>
    </source>
</reference>
<name>A0A8X7PIP1_BRACI</name>